<protein>
    <submittedName>
        <fullName evidence="1">Uncharacterized protein</fullName>
    </submittedName>
</protein>
<organism evidence="1 2">
    <name type="scientific">Nostoc flagelliforme CCNUN1</name>
    <dbReference type="NCBI Taxonomy" id="2038116"/>
    <lineage>
        <taxon>Bacteria</taxon>
        <taxon>Bacillati</taxon>
        <taxon>Cyanobacteriota</taxon>
        <taxon>Cyanophyceae</taxon>
        <taxon>Nostocales</taxon>
        <taxon>Nostocaceae</taxon>
        <taxon>Nostoc</taxon>
    </lineage>
</organism>
<keyword evidence="2" id="KW-1185">Reference proteome</keyword>
<proteinExistence type="predicted"/>
<dbReference type="AlphaFoldDB" id="A0A2K8SNZ7"/>
<reference evidence="1 2" key="1">
    <citation type="submission" date="2017-11" db="EMBL/GenBank/DDBJ databases">
        <title>Complete genome of a free-living desiccation-tolerant cyanobacterium and its photosynthetic adaptation to extreme terrestrial habitat.</title>
        <authorList>
            <person name="Shang J."/>
        </authorList>
    </citation>
    <scope>NUCLEOTIDE SEQUENCE [LARGE SCALE GENOMIC DNA]</scope>
    <source>
        <strain evidence="1 2">CCNUN1</strain>
    </source>
</reference>
<dbReference type="Proteomes" id="UP000232003">
    <property type="component" value="Chromosome"/>
</dbReference>
<dbReference type="EMBL" id="CP024785">
    <property type="protein sequence ID" value="AUB37159.1"/>
    <property type="molecule type" value="Genomic_DNA"/>
</dbReference>
<evidence type="ECO:0000313" key="2">
    <source>
        <dbReference type="Proteomes" id="UP000232003"/>
    </source>
</evidence>
<gene>
    <name evidence="1" type="ORF">COO91_03095</name>
</gene>
<evidence type="ECO:0000313" key="1">
    <source>
        <dbReference type="EMBL" id="AUB37159.1"/>
    </source>
</evidence>
<dbReference type="KEGG" id="nfl:COO91_03095"/>
<sequence length="47" mass="5379">MVRALAGDSTMTRVDMEILIKRRATKLNSQIEVIFANCQEKRSRLGQ</sequence>
<name>A0A2K8SNZ7_9NOSO</name>
<accession>A0A2K8SNZ7</accession>